<dbReference type="GO" id="GO:0016787">
    <property type="term" value="F:hydrolase activity"/>
    <property type="evidence" value="ECO:0007669"/>
    <property type="project" value="UniProtKB-KW"/>
</dbReference>
<reference evidence="2" key="1">
    <citation type="submission" date="2020-05" db="EMBL/GenBank/DDBJ databases">
        <title>Mycena genomes resolve the evolution of fungal bioluminescence.</title>
        <authorList>
            <person name="Tsai I.J."/>
        </authorList>
    </citation>
    <scope>NUCLEOTIDE SEQUENCE</scope>
    <source>
        <strain evidence="2">171206Taipei</strain>
    </source>
</reference>
<dbReference type="SUPFAM" id="SSF48208">
    <property type="entry name" value="Six-hairpin glycosidases"/>
    <property type="match status" value="1"/>
</dbReference>
<dbReference type="OrthoDB" id="3033720at2759"/>
<evidence type="ECO:0000313" key="2">
    <source>
        <dbReference type="EMBL" id="KAF7290160.1"/>
    </source>
</evidence>
<name>A0A8H6S0U2_9AGAR</name>
<keyword evidence="2" id="KW-0378">Hydrolase</keyword>
<dbReference type="GO" id="GO:0005975">
    <property type="term" value="P:carbohydrate metabolic process"/>
    <property type="evidence" value="ECO:0007669"/>
    <property type="project" value="InterPro"/>
</dbReference>
<protein>
    <submittedName>
        <fullName evidence="2">Glycoside hydrolase family 76 protein</fullName>
    </submittedName>
</protein>
<dbReference type="Pfam" id="PF03663">
    <property type="entry name" value="Glyco_hydro_76"/>
    <property type="match status" value="1"/>
</dbReference>
<evidence type="ECO:0000256" key="1">
    <source>
        <dbReference type="SAM" id="SignalP"/>
    </source>
</evidence>
<dbReference type="RefSeq" id="XP_037213738.1">
    <property type="nucleotide sequence ID" value="XM_037369742.1"/>
</dbReference>
<feature type="chain" id="PRO_5034217550" evidence="1">
    <location>
        <begin position="23"/>
        <end position="326"/>
    </location>
</feature>
<dbReference type="EMBL" id="JACAZF010000015">
    <property type="protein sequence ID" value="KAF7290160.1"/>
    <property type="molecule type" value="Genomic_DNA"/>
</dbReference>
<gene>
    <name evidence="2" type="ORF">MIND_01329200</name>
</gene>
<accession>A0A8H6S0U2</accession>
<proteinExistence type="predicted"/>
<dbReference type="Proteomes" id="UP000636479">
    <property type="component" value="Unassembled WGS sequence"/>
</dbReference>
<comment type="caution">
    <text evidence="2">The sequence shown here is derived from an EMBL/GenBank/DDBJ whole genome shotgun (WGS) entry which is preliminary data.</text>
</comment>
<keyword evidence="3" id="KW-1185">Reference proteome</keyword>
<dbReference type="InterPro" id="IPR005198">
    <property type="entry name" value="Glyco_hydro_76"/>
</dbReference>
<dbReference type="GeneID" id="59352258"/>
<keyword evidence="1" id="KW-0732">Signal</keyword>
<dbReference type="Gene3D" id="1.50.10.20">
    <property type="match status" value="1"/>
</dbReference>
<organism evidence="2 3">
    <name type="scientific">Mycena indigotica</name>
    <dbReference type="NCBI Taxonomy" id="2126181"/>
    <lineage>
        <taxon>Eukaryota</taxon>
        <taxon>Fungi</taxon>
        <taxon>Dikarya</taxon>
        <taxon>Basidiomycota</taxon>
        <taxon>Agaricomycotina</taxon>
        <taxon>Agaricomycetes</taxon>
        <taxon>Agaricomycetidae</taxon>
        <taxon>Agaricales</taxon>
        <taxon>Marasmiineae</taxon>
        <taxon>Mycenaceae</taxon>
        <taxon>Mycena</taxon>
    </lineage>
</organism>
<dbReference type="PANTHER" id="PTHR47791">
    <property type="entry name" value="MEIOTICALLY UP-REGULATED GENE 191 PROTEIN"/>
    <property type="match status" value="1"/>
</dbReference>
<feature type="signal peptide" evidence="1">
    <location>
        <begin position="1"/>
        <end position="22"/>
    </location>
</feature>
<dbReference type="PANTHER" id="PTHR47791:SF3">
    <property type="entry name" value="MEIOTICALLY UP-REGULATED GENE 191 PROTEIN"/>
    <property type="match status" value="1"/>
</dbReference>
<dbReference type="AlphaFoldDB" id="A0A8H6S0U2"/>
<sequence>MLSLPLPLLLVALVVVVAQVASQLLGASWRKPNITTSLEDRIRLAQGALSQAISQLDSATLAFPDPATTYGLSGALYSQLAEFDQLTNQSRYAITLGGYFGSAKAVTAANFSGPYVLNNGLNFGYGAVVAYKTYKTYNSSLFLQFAIEAWSAAVPYTITQAALDAGKMANKSFTLSPSCQGVSMAGGAFYSTDPVNTGVVVIATGGFFVLSALLAEATADAKYLSAAVQSMSFIRAHLYNGEGLVIDGMSASATDNCALSTLGLLPYNSGLMVEGLAVLYSISHNTTYRNMLDDLITASLATTGWQNVSAWRCACDEQARMAVMNI</sequence>
<dbReference type="InterPro" id="IPR008928">
    <property type="entry name" value="6-hairpin_glycosidase_sf"/>
</dbReference>
<dbReference type="InterPro" id="IPR053169">
    <property type="entry name" value="MUG_Protein"/>
</dbReference>
<evidence type="ECO:0000313" key="3">
    <source>
        <dbReference type="Proteomes" id="UP000636479"/>
    </source>
</evidence>